<evidence type="ECO:0000313" key="2">
    <source>
        <dbReference type="EMBL" id="ASZ78879.1"/>
    </source>
</evidence>
<dbReference type="Proteomes" id="UP000224362">
    <property type="component" value="Segment"/>
</dbReference>
<proteinExistence type="predicted"/>
<name>A0A249Y2H9_9CAUD</name>
<sequence>MKDIEKLKAQAPEGANVVLMRPSDKQLFFAVEHKFGARYWTSDGREGFRGMEGLFHNTVLLVDFRNPVMKEEFKTEIALPEEPARQGRKNIMETIMKYQEMGSKAVPKPPVNRRPRSGTVAKQRESDTRAVESCPAGDGFEPLGALACRQGKYAIPPALSLHKNGKVKLSKFFYTGEAFQGDIFINQKTCQIKLRVAAKGNANFNKNAETFSSPLRDLVGITGAAQRIELTLGLDGFYVGTWVPQK</sequence>
<organism evidence="2 3">
    <name type="scientific">Serratia phage 2050H1</name>
    <dbReference type="NCBI Taxonomy" id="2024250"/>
    <lineage>
        <taxon>Viruses</taxon>
        <taxon>Duplodnaviria</taxon>
        <taxon>Heunggongvirae</taxon>
        <taxon>Uroviricota</taxon>
        <taxon>Caudoviricetes</taxon>
        <taxon>Pantevenvirales</taxon>
        <taxon>Ackermannviridae</taxon>
        <taxon>Miltonvirus</taxon>
        <taxon>Miltonvirus MAM1</taxon>
    </lineage>
</organism>
<accession>A0A249Y2H9</accession>
<evidence type="ECO:0000313" key="3">
    <source>
        <dbReference type="Proteomes" id="UP000224362"/>
    </source>
</evidence>
<reference evidence="2 3" key="1">
    <citation type="submission" date="2017-06" db="EMBL/GenBank/DDBJ databases">
        <authorList>
            <person name="Kim H.J."/>
            <person name="Triplett B.A."/>
        </authorList>
    </citation>
    <scope>NUCLEOTIDE SEQUENCE [LARGE SCALE GENOMIC DNA]</scope>
</reference>
<feature type="region of interest" description="Disordered" evidence="1">
    <location>
        <begin position="103"/>
        <end position="128"/>
    </location>
</feature>
<protein>
    <submittedName>
        <fullName evidence="2">Uncharacterized protein</fullName>
    </submittedName>
</protein>
<gene>
    <name evidence="2" type="ORF">2050H1_113</name>
</gene>
<evidence type="ECO:0000256" key="1">
    <source>
        <dbReference type="SAM" id="MobiDB-lite"/>
    </source>
</evidence>
<dbReference type="EMBL" id="MF285619">
    <property type="protein sequence ID" value="ASZ78879.1"/>
    <property type="molecule type" value="Genomic_DNA"/>
</dbReference>